<dbReference type="InterPro" id="IPR004412">
    <property type="entry name" value="GatA"/>
</dbReference>
<dbReference type="GO" id="GO:0005524">
    <property type="term" value="F:ATP binding"/>
    <property type="evidence" value="ECO:0007669"/>
    <property type="project" value="UniProtKB-KW"/>
</dbReference>
<evidence type="ECO:0000259" key="6">
    <source>
        <dbReference type="Pfam" id="PF01425"/>
    </source>
</evidence>
<comment type="caution">
    <text evidence="7">The sequence shown here is derived from an EMBL/GenBank/DDBJ whole genome shotgun (WGS) entry which is preliminary data.</text>
</comment>
<feature type="active site" description="Acyl-ester intermediate" evidence="5">
    <location>
        <position position="181"/>
    </location>
</feature>
<keyword evidence="2 5" id="KW-0547">Nucleotide-binding</keyword>
<comment type="function">
    <text evidence="5">Allows the formation of correctly charged Gln-tRNA(Gln) through the transamidation of misacylated Glu-tRNA(Gln) in organisms which lack glutaminyl-tRNA synthetase. The reaction takes place in the presence of glutamine and ATP through an activated gamma-phospho-Glu-tRNA(Gln).</text>
</comment>
<evidence type="ECO:0000256" key="3">
    <source>
        <dbReference type="ARBA" id="ARBA00022840"/>
    </source>
</evidence>
<keyword evidence="1 5" id="KW-0436">Ligase</keyword>
<dbReference type="GO" id="GO:0050567">
    <property type="term" value="F:glutaminyl-tRNA synthase (glutamine-hydrolyzing) activity"/>
    <property type="evidence" value="ECO:0007669"/>
    <property type="project" value="UniProtKB-UniRule"/>
</dbReference>
<dbReference type="GO" id="GO:0016740">
    <property type="term" value="F:transferase activity"/>
    <property type="evidence" value="ECO:0007669"/>
    <property type="project" value="UniProtKB-KW"/>
</dbReference>
<keyword evidence="4 5" id="KW-0648">Protein biosynthesis</keyword>
<feature type="active site" description="Charge relay system" evidence="5">
    <location>
        <position position="157"/>
    </location>
</feature>
<proteinExistence type="inferred from homology"/>
<comment type="similarity">
    <text evidence="5">Belongs to the amidase family. GatA subfamily.</text>
</comment>
<evidence type="ECO:0000256" key="1">
    <source>
        <dbReference type="ARBA" id="ARBA00022598"/>
    </source>
</evidence>
<name>A0A0G0QMA8_9BACT</name>
<dbReference type="NCBIfam" id="TIGR00132">
    <property type="entry name" value="gatA"/>
    <property type="match status" value="1"/>
</dbReference>
<accession>A0A0G0QMA8</accession>
<evidence type="ECO:0000256" key="2">
    <source>
        <dbReference type="ARBA" id="ARBA00022741"/>
    </source>
</evidence>
<dbReference type="STRING" id="1618550.UT39_C0006G0031"/>
<dbReference type="InterPro" id="IPR023631">
    <property type="entry name" value="Amidase_dom"/>
</dbReference>
<sequence length="468" mass="51529">MKLPINYQQQKKLISEKKTTHVEILDGYLERIEKYDKKVNSFLTLMKESSYKQARLCDKLFSELGEDVYKKYPLLGFVVSLKDLYAAESVRTTASSKVLDDYTSPYDSTAVSRLRADGCIFIGKTNCDAWAHGSSGENSDYGPTKNPWNFDFVPGGSSSGSAVSVTCDFCLASTGTDTGGSIRLPANFCGVVGLKPTWGAISRYGVVAMASSLDCVGFFANSSEDARSLFNATKGIDGFDATVTNVTPAKLKNDYTIGIAKEYLNDGVNPQVKNELKRVISTLENNGFTIKDVSLPLTEHAISVYYIIQPAEVSSNLARYDGVRYGHDRSYFAPEAKRRIILGTHVLSEGYYDAFYIKAMKVREKIIEEFDRVLNEVDAIIAPVSPTPPFKLGEKAQDPLQMYLADIYTVAANIAGIPALAIPSNITTQNLPLGFQLLGKRFNEEVLFDIANKFESVNTKHPGKAQLL</sequence>
<feature type="domain" description="Amidase" evidence="6">
    <location>
        <begin position="23"/>
        <end position="447"/>
    </location>
</feature>
<dbReference type="Gene3D" id="3.90.1300.10">
    <property type="entry name" value="Amidase signature (AS) domain"/>
    <property type="match status" value="1"/>
</dbReference>
<protein>
    <recommendedName>
        <fullName evidence="5">Glutamyl-tRNA(Gln) amidotransferase subunit A</fullName>
        <shortName evidence="5">Glu-ADT subunit A</shortName>
        <ecNumber evidence="5">6.3.5.7</ecNumber>
    </recommendedName>
</protein>
<evidence type="ECO:0000313" key="7">
    <source>
        <dbReference type="EMBL" id="KKR11525.1"/>
    </source>
</evidence>
<reference evidence="7 8" key="1">
    <citation type="journal article" date="2015" name="Nature">
        <title>rRNA introns, odd ribosomes, and small enigmatic genomes across a large radiation of phyla.</title>
        <authorList>
            <person name="Brown C.T."/>
            <person name="Hug L.A."/>
            <person name="Thomas B.C."/>
            <person name="Sharon I."/>
            <person name="Castelle C.J."/>
            <person name="Singh A."/>
            <person name="Wilkins M.J."/>
            <person name="Williams K.H."/>
            <person name="Banfield J.F."/>
        </authorList>
    </citation>
    <scope>NUCLEOTIDE SEQUENCE [LARGE SCALE GENOMIC DNA]</scope>
</reference>
<dbReference type="EMBL" id="LBWP01000006">
    <property type="protein sequence ID" value="KKR11525.1"/>
    <property type="molecule type" value="Genomic_DNA"/>
</dbReference>
<dbReference type="InterPro" id="IPR036928">
    <property type="entry name" value="AS_sf"/>
</dbReference>
<dbReference type="Proteomes" id="UP000034246">
    <property type="component" value="Unassembled WGS sequence"/>
</dbReference>
<dbReference type="PANTHER" id="PTHR11895:SF151">
    <property type="entry name" value="GLUTAMYL-TRNA(GLN) AMIDOTRANSFERASE SUBUNIT A"/>
    <property type="match status" value="1"/>
</dbReference>
<evidence type="ECO:0000256" key="5">
    <source>
        <dbReference type="HAMAP-Rule" id="MF_00120"/>
    </source>
</evidence>
<keyword evidence="3 5" id="KW-0067">ATP-binding</keyword>
<dbReference type="PANTHER" id="PTHR11895">
    <property type="entry name" value="TRANSAMIDASE"/>
    <property type="match status" value="1"/>
</dbReference>
<evidence type="ECO:0000256" key="4">
    <source>
        <dbReference type="ARBA" id="ARBA00022917"/>
    </source>
</evidence>
<feature type="active site" description="Charge relay system" evidence="5">
    <location>
        <position position="82"/>
    </location>
</feature>
<dbReference type="AlphaFoldDB" id="A0A0G0QMA8"/>
<dbReference type="EC" id="6.3.5.7" evidence="5"/>
<comment type="catalytic activity">
    <reaction evidence="5">
        <text>L-glutamyl-tRNA(Gln) + L-glutamine + ATP + H2O = L-glutaminyl-tRNA(Gln) + L-glutamate + ADP + phosphate + H(+)</text>
        <dbReference type="Rhea" id="RHEA:17521"/>
        <dbReference type="Rhea" id="RHEA-COMP:9681"/>
        <dbReference type="Rhea" id="RHEA-COMP:9684"/>
        <dbReference type="ChEBI" id="CHEBI:15377"/>
        <dbReference type="ChEBI" id="CHEBI:15378"/>
        <dbReference type="ChEBI" id="CHEBI:29985"/>
        <dbReference type="ChEBI" id="CHEBI:30616"/>
        <dbReference type="ChEBI" id="CHEBI:43474"/>
        <dbReference type="ChEBI" id="CHEBI:58359"/>
        <dbReference type="ChEBI" id="CHEBI:78520"/>
        <dbReference type="ChEBI" id="CHEBI:78521"/>
        <dbReference type="ChEBI" id="CHEBI:456216"/>
        <dbReference type="EC" id="6.3.5.7"/>
    </reaction>
</comment>
<dbReference type="InterPro" id="IPR000120">
    <property type="entry name" value="Amidase"/>
</dbReference>
<dbReference type="GO" id="GO:0030956">
    <property type="term" value="C:glutamyl-tRNA(Gln) amidotransferase complex"/>
    <property type="evidence" value="ECO:0007669"/>
    <property type="project" value="InterPro"/>
</dbReference>
<evidence type="ECO:0000313" key="8">
    <source>
        <dbReference type="Proteomes" id="UP000034246"/>
    </source>
</evidence>
<dbReference type="Pfam" id="PF01425">
    <property type="entry name" value="Amidase"/>
    <property type="match status" value="1"/>
</dbReference>
<comment type="subunit">
    <text evidence="5">Heterotrimer of A, B and C subunits.</text>
</comment>
<organism evidence="7 8">
    <name type="scientific">Candidatus Woesebacteria bacterium GW2011_GWA1_39_21</name>
    <dbReference type="NCBI Taxonomy" id="1618550"/>
    <lineage>
        <taxon>Bacteria</taxon>
        <taxon>Candidatus Woeseibacteriota</taxon>
    </lineage>
</organism>
<gene>
    <name evidence="5" type="primary">gatA</name>
    <name evidence="7" type="ORF">UT39_C0006G0031</name>
</gene>
<dbReference type="HAMAP" id="MF_00120">
    <property type="entry name" value="GatA"/>
    <property type="match status" value="1"/>
</dbReference>
<dbReference type="PATRIC" id="fig|1618550.3.peg.481"/>
<dbReference type="SUPFAM" id="SSF75304">
    <property type="entry name" value="Amidase signature (AS) enzymes"/>
    <property type="match status" value="1"/>
</dbReference>
<dbReference type="GO" id="GO:0006412">
    <property type="term" value="P:translation"/>
    <property type="evidence" value="ECO:0007669"/>
    <property type="project" value="UniProtKB-UniRule"/>
</dbReference>
<keyword evidence="7" id="KW-0808">Transferase</keyword>